<dbReference type="InterPro" id="IPR037120">
    <property type="entry name" value="Haem_peroxidase_sf_animal"/>
</dbReference>
<dbReference type="Proteomes" id="UP000076858">
    <property type="component" value="Unassembled WGS sequence"/>
</dbReference>
<evidence type="ECO:0000256" key="1">
    <source>
        <dbReference type="ARBA" id="ARBA00022559"/>
    </source>
</evidence>
<name>A0A164FAI4_9CRUS</name>
<proteinExistence type="predicted"/>
<accession>A0A164FAI4</accession>
<keyword evidence="1" id="KW-0575">Peroxidase</keyword>
<dbReference type="PANTHER" id="PTHR11475:SF114">
    <property type="entry name" value="PEROXIDASE-LIKE PROTEIN"/>
    <property type="match status" value="1"/>
</dbReference>
<feature type="non-terminal residue" evidence="2">
    <location>
        <position position="69"/>
    </location>
</feature>
<dbReference type="InterPro" id="IPR010255">
    <property type="entry name" value="Haem_peroxidase_sf"/>
</dbReference>
<dbReference type="PROSITE" id="PS50292">
    <property type="entry name" value="PEROXIDASE_3"/>
    <property type="match status" value="1"/>
</dbReference>
<dbReference type="EMBL" id="LRGB01020772">
    <property type="protein sequence ID" value="KZR97597.1"/>
    <property type="molecule type" value="Genomic_DNA"/>
</dbReference>
<keyword evidence="1" id="KW-0560">Oxidoreductase</keyword>
<reference evidence="2 3" key="1">
    <citation type="submission" date="2016-03" db="EMBL/GenBank/DDBJ databases">
        <title>EvidentialGene: Evidence-directed Construction of Genes on Genomes.</title>
        <authorList>
            <person name="Gilbert D.G."/>
            <person name="Choi J.-H."/>
            <person name="Mockaitis K."/>
            <person name="Colbourne J."/>
            <person name="Pfrender M."/>
        </authorList>
    </citation>
    <scope>NUCLEOTIDE SEQUENCE [LARGE SCALE GENOMIC DNA]</scope>
    <source>
        <strain evidence="2 3">Xinb3</strain>
        <tissue evidence="2">Complete organism</tissue>
    </source>
</reference>
<keyword evidence="3" id="KW-1185">Reference proteome</keyword>
<dbReference type="PANTHER" id="PTHR11475">
    <property type="entry name" value="OXIDASE/PEROXIDASE"/>
    <property type="match status" value="1"/>
</dbReference>
<dbReference type="GO" id="GO:0006979">
    <property type="term" value="P:response to oxidative stress"/>
    <property type="evidence" value="ECO:0007669"/>
    <property type="project" value="InterPro"/>
</dbReference>
<dbReference type="GO" id="GO:0004601">
    <property type="term" value="F:peroxidase activity"/>
    <property type="evidence" value="ECO:0007669"/>
    <property type="project" value="UniProtKB-KW"/>
</dbReference>
<dbReference type="Gene3D" id="1.10.640.10">
    <property type="entry name" value="Haem peroxidase domain superfamily, animal type"/>
    <property type="match status" value="1"/>
</dbReference>
<protein>
    <submittedName>
        <fullName evidence="2">Uncharacterized protein</fullName>
    </submittedName>
</protein>
<sequence>KTAYQSVDDIDLYIGCLFETHVESESLMGPTALCITAEQFQKTKNGDRYFYDIGDQPNSFTPDQLDQIR</sequence>
<comment type="caution">
    <text evidence="2">The sequence shown here is derived from an EMBL/GenBank/DDBJ whole genome shotgun (WGS) entry which is preliminary data.</text>
</comment>
<feature type="non-terminal residue" evidence="2">
    <location>
        <position position="1"/>
    </location>
</feature>
<evidence type="ECO:0000313" key="3">
    <source>
        <dbReference type="Proteomes" id="UP000076858"/>
    </source>
</evidence>
<organism evidence="2 3">
    <name type="scientific">Daphnia magna</name>
    <dbReference type="NCBI Taxonomy" id="35525"/>
    <lineage>
        <taxon>Eukaryota</taxon>
        <taxon>Metazoa</taxon>
        <taxon>Ecdysozoa</taxon>
        <taxon>Arthropoda</taxon>
        <taxon>Crustacea</taxon>
        <taxon>Branchiopoda</taxon>
        <taxon>Diplostraca</taxon>
        <taxon>Cladocera</taxon>
        <taxon>Anomopoda</taxon>
        <taxon>Daphniidae</taxon>
        <taxon>Daphnia</taxon>
    </lineage>
</organism>
<dbReference type="GO" id="GO:0020037">
    <property type="term" value="F:heme binding"/>
    <property type="evidence" value="ECO:0007669"/>
    <property type="project" value="InterPro"/>
</dbReference>
<dbReference type="AlphaFoldDB" id="A0A164FAI4"/>
<evidence type="ECO:0000313" key="2">
    <source>
        <dbReference type="EMBL" id="KZR97597.1"/>
    </source>
</evidence>
<gene>
    <name evidence="2" type="ORF">APZ42_007433</name>
</gene>
<dbReference type="InterPro" id="IPR019791">
    <property type="entry name" value="Haem_peroxidase_animal"/>
</dbReference>
<dbReference type="SUPFAM" id="SSF48113">
    <property type="entry name" value="Heme-dependent peroxidases"/>
    <property type="match status" value="1"/>
</dbReference>
<dbReference type="Pfam" id="PF03098">
    <property type="entry name" value="An_peroxidase"/>
    <property type="match status" value="1"/>
</dbReference>
<dbReference type="STRING" id="35525.A0A164FAI4"/>